<dbReference type="RefSeq" id="WP_186874857.1">
    <property type="nucleotide sequence ID" value="NZ_JACOPF010000001.1"/>
</dbReference>
<dbReference type="AlphaFoldDB" id="A0A923LGC2"/>
<proteinExistence type="predicted"/>
<keyword evidence="2" id="KW-1185">Reference proteome</keyword>
<evidence type="ECO:0000313" key="1">
    <source>
        <dbReference type="EMBL" id="MBC5688228.1"/>
    </source>
</evidence>
<evidence type="ECO:0000313" key="2">
    <source>
        <dbReference type="Proteomes" id="UP000652477"/>
    </source>
</evidence>
<protein>
    <submittedName>
        <fullName evidence="1">Uncharacterized protein</fullName>
    </submittedName>
</protein>
<comment type="caution">
    <text evidence="1">The sequence shown here is derived from an EMBL/GenBank/DDBJ whole genome shotgun (WGS) entry which is preliminary data.</text>
</comment>
<accession>A0A923LGC2</accession>
<organism evidence="1 2">
    <name type="scientific">Mediterraneibacter hominis</name>
    <dbReference type="NCBI Taxonomy" id="2763054"/>
    <lineage>
        <taxon>Bacteria</taxon>
        <taxon>Bacillati</taxon>
        <taxon>Bacillota</taxon>
        <taxon>Clostridia</taxon>
        <taxon>Lachnospirales</taxon>
        <taxon>Lachnospiraceae</taxon>
        <taxon>Mediterraneibacter</taxon>
    </lineage>
</organism>
<name>A0A923LGC2_9FIRM</name>
<sequence length="244" mass="29060">MLSNDEIAAIYTQFINDLDIKSKMPEIIPMPRLKMQYLAQVKQITSDIYEIALGSKFYNPKINKKYIISNLYHEFTHVYDQTVLLTDIYDKQEKTNILYPYTEYHAAQIQIKKLLELFHNPNKNITKSTTIYNENGIITLKEFIQIQNEQFNLRLEHARRINSKQNFHLLMYWIVYNIGFYSIYNQYNIFEDLFIFHLPFTYVQDDMCALIDLLISTEPSDAFCYESNNMINKISSSIYSNELK</sequence>
<gene>
    <name evidence="1" type="ORF">H8S37_04700</name>
</gene>
<dbReference type="EMBL" id="JACOPF010000001">
    <property type="protein sequence ID" value="MBC5688228.1"/>
    <property type="molecule type" value="Genomic_DNA"/>
</dbReference>
<reference evidence="1" key="1">
    <citation type="submission" date="2020-08" db="EMBL/GenBank/DDBJ databases">
        <title>Genome public.</title>
        <authorList>
            <person name="Liu C."/>
            <person name="Sun Q."/>
        </authorList>
    </citation>
    <scope>NUCLEOTIDE SEQUENCE</scope>
    <source>
        <strain evidence="1">NSJ-55</strain>
    </source>
</reference>
<dbReference type="Proteomes" id="UP000652477">
    <property type="component" value="Unassembled WGS sequence"/>
</dbReference>